<dbReference type="SMART" id="SM00464">
    <property type="entry name" value="LON"/>
    <property type="match status" value="1"/>
</dbReference>
<protein>
    <submittedName>
        <fullName evidence="2">LON peptidase substrate-binding domain-containing protein</fullName>
    </submittedName>
</protein>
<dbReference type="EMBL" id="CP095338">
    <property type="protein sequence ID" value="XAG21864.1"/>
    <property type="molecule type" value="Genomic_DNA"/>
</dbReference>
<dbReference type="PANTHER" id="PTHR46732:SF8">
    <property type="entry name" value="ATP-DEPENDENT PROTEASE LA (LON) DOMAIN PROTEIN"/>
    <property type="match status" value="1"/>
</dbReference>
<dbReference type="SUPFAM" id="SSF88697">
    <property type="entry name" value="PUA domain-like"/>
    <property type="match status" value="1"/>
</dbReference>
<dbReference type="Gene3D" id="2.30.130.40">
    <property type="entry name" value="LON domain-like"/>
    <property type="match status" value="1"/>
</dbReference>
<dbReference type="InterPro" id="IPR046336">
    <property type="entry name" value="Lon_prtase_N_sf"/>
</dbReference>
<dbReference type="PANTHER" id="PTHR46732">
    <property type="entry name" value="ATP-DEPENDENT PROTEASE LA (LON) DOMAIN PROTEIN"/>
    <property type="match status" value="1"/>
</dbReference>
<dbReference type="Gene3D" id="1.10.4060.10">
    <property type="entry name" value="BPP1347 like domain"/>
    <property type="match status" value="1"/>
</dbReference>
<name>A0AAU6SPJ6_UNCXX</name>
<proteinExistence type="predicted"/>
<gene>
    <name evidence="2" type="ORF">MRN70_03290</name>
</gene>
<dbReference type="InterPro" id="IPR003111">
    <property type="entry name" value="Lon_prtase_N"/>
</dbReference>
<dbReference type="AlphaFoldDB" id="A0AAU6SPJ6"/>
<feature type="domain" description="Lon N-terminal" evidence="1">
    <location>
        <begin position="3"/>
        <end position="185"/>
    </location>
</feature>
<dbReference type="Pfam" id="PF02190">
    <property type="entry name" value="LON_substr_bdg"/>
    <property type="match status" value="1"/>
</dbReference>
<organism evidence="2">
    <name type="scientific">bacterium 19PA01SH03</name>
    <dbReference type="NCBI Taxonomy" id="2920705"/>
    <lineage>
        <taxon>Bacteria</taxon>
    </lineage>
</organism>
<dbReference type="InterPro" id="IPR015947">
    <property type="entry name" value="PUA-like_sf"/>
</dbReference>
<evidence type="ECO:0000313" key="2">
    <source>
        <dbReference type="EMBL" id="XAG21864.1"/>
    </source>
</evidence>
<reference evidence="2" key="1">
    <citation type="submission" date="2022-03" db="EMBL/GenBank/DDBJ databases">
        <title>Sea Food Isolates.</title>
        <authorList>
            <person name="Li c."/>
        </authorList>
    </citation>
    <scope>NUCLEOTIDE SEQUENCE</scope>
    <source>
        <strain evidence="2">19PA01SH03</strain>
    </source>
</reference>
<evidence type="ECO:0000259" key="1">
    <source>
        <dbReference type="SMART" id="SM00464"/>
    </source>
</evidence>
<accession>A0AAU6SPJ6</accession>
<sequence>MQEIMLFPLSSVVLPEGKMKLRIFEPRYKRMIAECSKANSGFGVCLLDNKSADKRHQLSYLGTWVKIVDFETVDDGLLGVTVVGIKRFFIEQVRSESDGLRKATVRWLTNWPTTPLSDHHLLLSEQLQQIYQQFPQVGQLYSHRFFDDASWVAQRWLEILPLSKTQWEGLVGHDNCHPALSFLTQKIEIYNDCSGEGR</sequence>